<dbReference type="PANTHER" id="PTHR43611:SF3">
    <property type="entry name" value="FLAVIN MONONUCLEOTIDE HYDROLASE 1, CHLOROPLATIC"/>
    <property type="match status" value="1"/>
</dbReference>
<gene>
    <name evidence="1" type="ordered locus">LIC_12279</name>
</gene>
<dbReference type="EMBL" id="AE016823">
    <property type="protein sequence ID" value="AAS70850.1"/>
    <property type="molecule type" value="Genomic_DNA"/>
</dbReference>
<proteinExistence type="predicted"/>
<dbReference type="KEGG" id="lic:LIC_12279"/>
<sequence length="213" mass="25253">MIKKNHSSMSGVLFAFDLMDTLIKDPFHSALYKMLPNESREKFIQGRERNAFIEFEKGQIEEDEFLERFYLPEYRNGGLPDPKKIKDFMFSKIRLIPETVEIVKLLKANGNKIVLASNYSVWYKELQKFTEMQEVFSQFDQLYFSCELGVRKPAEEYFQWIQTDYPGMRYVLIDDNATNVEAAGYIGWDTFQFDPKKPSQLGEFFRDQFPNYL</sequence>
<accession>Q72Q35</accession>
<dbReference type="Pfam" id="PF00702">
    <property type="entry name" value="Hydrolase"/>
    <property type="match status" value="1"/>
</dbReference>
<dbReference type="SFLD" id="SFLDS00003">
    <property type="entry name" value="Haloacid_Dehalogenase"/>
    <property type="match status" value="1"/>
</dbReference>
<dbReference type="HOGENOM" id="CLU_1353251_0_0_12"/>
<name>Q72Q35_LEPIC</name>
<protein>
    <submittedName>
        <fullName evidence="1">Haloacid dehalogenase-like hydrolase</fullName>
    </submittedName>
</protein>
<dbReference type="PANTHER" id="PTHR43611">
    <property type="entry name" value="ALPHA-D-GLUCOSE 1-PHOSPHATE PHOSPHATASE"/>
    <property type="match status" value="1"/>
</dbReference>
<organism evidence="1 2">
    <name type="scientific">Leptospira interrogans serogroup Icterohaemorrhagiae serovar copenhageni (strain Fiocruz L1-130)</name>
    <dbReference type="NCBI Taxonomy" id="267671"/>
    <lineage>
        <taxon>Bacteria</taxon>
        <taxon>Pseudomonadati</taxon>
        <taxon>Spirochaetota</taxon>
        <taxon>Spirochaetia</taxon>
        <taxon>Leptospirales</taxon>
        <taxon>Leptospiraceae</taxon>
        <taxon>Leptospira</taxon>
    </lineage>
</organism>
<dbReference type="SUPFAM" id="SSF56784">
    <property type="entry name" value="HAD-like"/>
    <property type="match status" value="1"/>
</dbReference>
<dbReference type="SFLD" id="SFLDG01129">
    <property type="entry name" value="C1.5:_HAD__Beta-PGM__Phosphata"/>
    <property type="match status" value="1"/>
</dbReference>
<dbReference type="AlphaFoldDB" id="Q72Q35"/>
<keyword evidence="1" id="KW-0378">Hydrolase</keyword>
<evidence type="ECO:0000313" key="1">
    <source>
        <dbReference type="EMBL" id="AAS70850.1"/>
    </source>
</evidence>
<reference evidence="1 2" key="1">
    <citation type="journal article" date="2004" name="J. Bacteriol.">
        <title>Comparative genomics of two Leptospira interrogans serovars reveals novel insights into physiology and pathogenesis.</title>
        <authorList>
            <person name="Nascimento A.L."/>
            <person name="Ko A.I."/>
            <person name="Martins E.A."/>
            <person name="Monteiro-Vitorello C.B."/>
            <person name="Ho P.L."/>
            <person name="Haake D.A."/>
            <person name="Verjovski-Almeida S."/>
            <person name="Hartskeerl R.A."/>
            <person name="Marques M.V."/>
            <person name="Oliveira M.C."/>
            <person name="Menck C.F."/>
            <person name="Leite L.C."/>
            <person name="Carrer H."/>
            <person name="Coutinho L.L."/>
            <person name="Degrave W.M."/>
            <person name="Dellagostin O.A."/>
            <person name="El-Dorry H."/>
            <person name="Ferro E.S."/>
            <person name="Ferro M.I."/>
            <person name="Furlan L.R."/>
            <person name="Gamberini M."/>
            <person name="Giglioti E.A."/>
            <person name="Goes-Neto A."/>
            <person name="Goldman G.H."/>
            <person name="Goldman M.H."/>
            <person name="Harakava R."/>
            <person name="Jeronimo S.M."/>
            <person name="Junqueira-De-Azevedo I.L."/>
            <person name="Kimura E.T."/>
            <person name="Kuramae E.E."/>
            <person name="Lemos E.G."/>
            <person name="Lemos M.V."/>
            <person name="Marino C.L."/>
            <person name="Nunes L.R."/>
            <person name="De Oliveira R.C."/>
            <person name="Pereira G.G."/>
            <person name="Reis M.S."/>
            <person name="Schriefer A."/>
            <person name="Siqueira W.J."/>
            <person name="Sommer P."/>
            <person name="Tsai S.M."/>
            <person name="Simpson A.J."/>
            <person name="Ferro J.A."/>
            <person name="Camargo L.E."/>
            <person name="Kitajima J.P."/>
            <person name="Setubal J.C."/>
            <person name="Van Sluys M.A."/>
        </authorList>
    </citation>
    <scope>NUCLEOTIDE SEQUENCE [LARGE SCALE GENOMIC DNA]</scope>
    <source>
        <strain evidence="1 2">Fiocruz L1-130</strain>
    </source>
</reference>
<evidence type="ECO:0000313" key="2">
    <source>
        <dbReference type="Proteomes" id="UP000007037"/>
    </source>
</evidence>
<dbReference type="InterPro" id="IPR036412">
    <property type="entry name" value="HAD-like_sf"/>
</dbReference>
<dbReference type="Proteomes" id="UP000007037">
    <property type="component" value="Chromosome I"/>
</dbReference>
<dbReference type="GO" id="GO:0016787">
    <property type="term" value="F:hydrolase activity"/>
    <property type="evidence" value="ECO:0007669"/>
    <property type="project" value="UniProtKB-KW"/>
</dbReference>
<dbReference type="InterPro" id="IPR023214">
    <property type="entry name" value="HAD_sf"/>
</dbReference>
<dbReference type="Gene3D" id="3.40.50.1000">
    <property type="entry name" value="HAD superfamily/HAD-like"/>
    <property type="match status" value="1"/>
</dbReference>